<evidence type="ECO:0000313" key="5">
    <source>
        <dbReference type="Proteomes" id="UP000019102"/>
    </source>
</evidence>
<sequence>MSKTVLVVDDQLGIRFLLEEVIKQEGFHVEAAANGKEALDMIVANPPDLIFLDFKLPVIDGPKVVEKLEQQNIHIPTIVISGLPEIAEEKMQHFASVVQTIGKPFQLNDIREIVNNLLD</sequence>
<dbReference type="Pfam" id="PF00072">
    <property type="entry name" value="Response_reg"/>
    <property type="match status" value="1"/>
</dbReference>
<dbReference type="STRING" id="1298598.JCM21714_1539"/>
<dbReference type="Gene3D" id="3.40.50.2300">
    <property type="match status" value="1"/>
</dbReference>
<organism evidence="4 5">
    <name type="scientific">Gracilibacillus boraciitolerans JCM 21714</name>
    <dbReference type="NCBI Taxonomy" id="1298598"/>
    <lineage>
        <taxon>Bacteria</taxon>
        <taxon>Bacillati</taxon>
        <taxon>Bacillota</taxon>
        <taxon>Bacilli</taxon>
        <taxon>Bacillales</taxon>
        <taxon>Bacillaceae</taxon>
        <taxon>Gracilibacillus</taxon>
    </lineage>
</organism>
<dbReference type="eggNOG" id="COG0745">
    <property type="taxonomic scope" value="Bacteria"/>
</dbReference>
<reference evidence="4 5" key="1">
    <citation type="journal article" date="2014" name="Genome Announc.">
        <title>Draft Genome Sequence of the Boron-Tolerant and Moderately Halotolerant Bacterium Gracilibacillus boraciitolerans JCM 21714T.</title>
        <authorList>
            <person name="Ahmed I."/>
            <person name="Oshima K."/>
            <person name="Suda W."/>
            <person name="Kitamura K."/>
            <person name="Iida T."/>
            <person name="Ohmori Y."/>
            <person name="Fujiwara T."/>
            <person name="Hattori M."/>
            <person name="Ohkuma M."/>
        </authorList>
    </citation>
    <scope>NUCLEOTIDE SEQUENCE [LARGE SCALE GENOMIC DNA]</scope>
    <source>
        <strain evidence="4 5">JCM 21714</strain>
    </source>
</reference>
<evidence type="ECO:0000259" key="3">
    <source>
        <dbReference type="PROSITE" id="PS50110"/>
    </source>
</evidence>
<proteinExistence type="predicted"/>
<dbReference type="InterPro" id="IPR011006">
    <property type="entry name" value="CheY-like_superfamily"/>
</dbReference>
<name>W4VI87_9BACI</name>
<comment type="caution">
    <text evidence="4">The sequence shown here is derived from an EMBL/GenBank/DDBJ whole genome shotgun (WGS) entry which is preliminary data.</text>
</comment>
<accession>W4VI87</accession>
<dbReference type="PANTHER" id="PTHR44591:SF3">
    <property type="entry name" value="RESPONSE REGULATORY DOMAIN-CONTAINING PROTEIN"/>
    <property type="match status" value="1"/>
</dbReference>
<dbReference type="SUPFAM" id="SSF52172">
    <property type="entry name" value="CheY-like"/>
    <property type="match status" value="1"/>
</dbReference>
<dbReference type="InterPro" id="IPR050595">
    <property type="entry name" value="Bact_response_regulator"/>
</dbReference>
<dbReference type="OrthoDB" id="9808843at2"/>
<feature type="domain" description="Response regulatory" evidence="3">
    <location>
        <begin position="4"/>
        <end position="118"/>
    </location>
</feature>
<evidence type="ECO:0000313" key="4">
    <source>
        <dbReference type="EMBL" id="GAE92533.1"/>
    </source>
</evidence>
<dbReference type="RefSeq" id="WP_035722522.1">
    <property type="nucleotide sequence ID" value="NZ_BAVS01000005.1"/>
</dbReference>
<evidence type="ECO:0000256" key="2">
    <source>
        <dbReference type="PROSITE-ProRule" id="PRU00169"/>
    </source>
</evidence>
<keyword evidence="1 2" id="KW-0597">Phosphoprotein</keyword>
<dbReference type="EMBL" id="BAVS01000005">
    <property type="protein sequence ID" value="GAE92533.1"/>
    <property type="molecule type" value="Genomic_DNA"/>
</dbReference>
<dbReference type="Proteomes" id="UP000019102">
    <property type="component" value="Unassembled WGS sequence"/>
</dbReference>
<dbReference type="InterPro" id="IPR001789">
    <property type="entry name" value="Sig_transdc_resp-reg_receiver"/>
</dbReference>
<evidence type="ECO:0000256" key="1">
    <source>
        <dbReference type="ARBA" id="ARBA00022553"/>
    </source>
</evidence>
<dbReference type="PANTHER" id="PTHR44591">
    <property type="entry name" value="STRESS RESPONSE REGULATOR PROTEIN 1"/>
    <property type="match status" value="1"/>
</dbReference>
<dbReference type="GO" id="GO:0000160">
    <property type="term" value="P:phosphorelay signal transduction system"/>
    <property type="evidence" value="ECO:0007669"/>
    <property type="project" value="InterPro"/>
</dbReference>
<feature type="modified residue" description="4-aspartylphosphate" evidence="2">
    <location>
        <position position="53"/>
    </location>
</feature>
<dbReference type="PROSITE" id="PS50110">
    <property type="entry name" value="RESPONSE_REGULATORY"/>
    <property type="match status" value="1"/>
</dbReference>
<keyword evidence="5" id="KW-1185">Reference proteome</keyword>
<dbReference type="AlphaFoldDB" id="W4VI87"/>
<protein>
    <recommendedName>
        <fullName evidence="3">Response regulatory domain-containing protein</fullName>
    </recommendedName>
</protein>
<gene>
    <name evidence="4" type="ORF">JCM21714_1539</name>
</gene>
<dbReference type="SMART" id="SM00448">
    <property type="entry name" value="REC"/>
    <property type="match status" value="1"/>
</dbReference>